<dbReference type="FunFam" id="3.90.550.10:FF:000112">
    <property type="entry name" value="Cellulose synthase-like protein E1"/>
    <property type="match status" value="1"/>
</dbReference>
<feature type="transmembrane region" description="Helical" evidence="13">
    <location>
        <begin position="661"/>
        <end position="686"/>
    </location>
</feature>
<organism evidence="14 15">
    <name type="scientific">Rhamnella rubrinervis</name>
    <dbReference type="NCBI Taxonomy" id="2594499"/>
    <lineage>
        <taxon>Eukaryota</taxon>
        <taxon>Viridiplantae</taxon>
        <taxon>Streptophyta</taxon>
        <taxon>Embryophyta</taxon>
        <taxon>Tracheophyta</taxon>
        <taxon>Spermatophyta</taxon>
        <taxon>Magnoliopsida</taxon>
        <taxon>eudicotyledons</taxon>
        <taxon>Gunneridae</taxon>
        <taxon>Pentapetalae</taxon>
        <taxon>rosids</taxon>
        <taxon>fabids</taxon>
        <taxon>Rosales</taxon>
        <taxon>Rhamnaceae</taxon>
        <taxon>rhamnoid group</taxon>
        <taxon>Rhamneae</taxon>
        <taxon>Rhamnella</taxon>
    </lineage>
</organism>
<keyword evidence="3" id="KW-0808">Transferase</keyword>
<proteinExistence type="inferred from homology"/>
<keyword evidence="4 13" id="KW-0812">Transmembrane</keyword>
<evidence type="ECO:0000256" key="5">
    <source>
        <dbReference type="ARBA" id="ARBA00022989"/>
    </source>
</evidence>
<comment type="similarity">
    <text evidence="9">Belongs to the glycosyltransferase 2 family. Plant cellulose synthase-like E subfamily.</text>
</comment>
<keyword evidence="5 13" id="KW-1133">Transmembrane helix</keyword>
<evidence type="ECO:0000256" key="1">
    <source>
        <dbReference type="ARBA" id="ARBA00004127"/>
    </source>
</evidence>
<keyword evidence="15" id="KW-1185">Reference proteome</keyword>
<feature type="transmembrane region" description="Helical" evidence="13">
    <location>
        <begin position="576"/>
        <end position="593"/>
    </location>
</feature>
<comment type="function">
    <text evidence="8">Thought to be a Golgi-localized beta-glycan synthase that polymerize the backbones of noncellulosic polysaccharides (hemicelluloses) of plant cell wall.</text>
</comment>
<evidence type="ECO:0000256" key="9">
    <source>
        <dbReference type="ARBA" id="ARBA00060766"/>
    </source>
</evidence>
<evidence type="ECO:0000256" key="7">
    <source>
        <dbReference type="ARBA" id="ARBA00023316"/>
    </source>
</evidence>
<dbReference type="Pfam" id="PF03552">
    <property type="entry name" value="Cellulose_synt"/>
    <property type="match status" value="2"/>
</dbReference>
<name>A0A8K0HBU6_9ROSA</name>
<feature type="transmembrane region" description="Helical" evidence="13">
    <location>
        <begin position="64"/>
        <end position="87"/>
    </location>
</feature>
<evidence type="ECO:0000256" key="13">
    <source>
        <dbReference type="SAM" id="Phobius"/>
    </source>
</evidence>
<evidence type="ECO:0000256" key="11">
    <source>
        <dbReference type="PIRSR" id="PIRSR605150-2"/>
    </source>
</evidence>
<feature type="transmembrane region" description="Helical" evidence="13">
    <location>
        <begin position="735"/>
        <end position="752"/>
    </location>
</feature>
<feature type="binding site" evidence="12">
    <location>
        <position position="323"/>
    </location>
    <ligand>
        <name>Mn(2+)</name>
        <dbReference type="ChEBI" id="CHEBI:29035"/>
    </ligand>
</feature>
<dbReference type="InterPro" id="IPR005150">
    <property type="entry name" value="Cellulose_synth"/>
</dbReference>
<dbReference type="GO" id="GO:0012505">
    <property type="term" value="C:endomembrane system"/>
    <property type="evidence" value="ECO:0007669"/>
    <property type="project" value="UniProtKB-SubCell"/>
</dbReference>
<dbReference type="GO" id="GO:0016020">
    <property type="term" value="C:membrane"/>
    <property type="evidence" value="ECO:0007669"/>
    <property type="project" value="InterPro"/>
</dbReference>
<evidence type="ECO:0000256" key="8">
    <source>
        <dbReference type="ARBA" id="ARBA00037405"/>
    </source>
</evidence>
<dbReference type="PANTHER" id="PTHR13301">
    <property type="entry name" value="X-BOX TRANSCRIPTION FACTOR-RELATED"/>
    <property type="match status" value="1"/>
</dbReference>
<evidence type="ECO:0008006" key="16">
    <source>
        <dbReference type="Google" id="ProtNLM"/>
    </source>
</evidence>
<dbReference type="Gene3D" id="3.90.550.10">
    <property type="entry name" value="Spore Coat Polysaccharide Biosynthesis Protein SpsA, Chain A"/>
    <property type="match status" value="2"/>
</dbReference>
<keyword evidence="7" id="KW-0961">Cell wall biogenesis/degradation</keyword>
<keyword evidence="2" id="KW-0328">Glycosyltransferase</keyword>
<gene>
    <name evidence="14" type="ORF">FNV43_RR10032</name>
</gene>
<comment type="caution">
    <text evidence="14">The sequence shown here is derived from an EMBL/GenBank/DDBJ whole genome shotgun (WGS) entry which is preliminary data.</text>
</comment>
<feature type="binding site" evidence="11">
    <location>
        <position position="125"/>
    </location>
    <ligand>
        <name>UDP-alpha-D-glucose</name>
        <dbReference type="ChEBI" id="CHEBI:58885"/>
    </ligand>
</feature>
<reference evidence="14" key="1">
    <citation type="submission" date="2020-03" db="EMBL/GenBank/DDBJ databases">
        <title>A high-quality chromosome-level genome assembly of a woody plant with both climbing and erect habits, Rhamnella rubrinervis.</title>
        <authorList>
            <person name="Lu Z."/>
            <person name="Yang Y."/>
            <person name="Zhu X."/>
            <person name="Sun Y."/>
        </authorList>
    </citation>
    <scope>NUCLEOTIDE SEQUENCE</scope>
    <source>
        <strain evidence="14">BYM</strain>
        <tissue evidence="14">Leaf</tissue>
    </source>
</reference>
<dbReference type="InterPro" id="IPR029044">
    <property type="entry name" value="Nucleotide-diphossugar_trans"/>
</dbReference>
<feature type="active site" evidence="10">
    <location>
        <position position="466"/>
    </location>
</feature>
<evidence type="ECO:0000256" key="3">
    <source>
        <dbReference type="ARBA" id="ARBA00022679"/>
    </source>
</evidence>
<feature type="transmembrane region" description="Helical" evidence="13">
    <location>
        <begin position="21"/>
        <end position="44"/>
    </location>
</feature>
<evidence type="ECO:0000256" key="4">
    <source>
        <dbReference type="ARBA" id="ARBA00022692"/>
    </source>
</evidence>
<dbReference type="GO" id="GO:0016760">
    <property type="term" value="F:cellulose synthase (UDP-forming) activity"/>
    <property type="evidence" value="ECO:0007669"/>
    <property type="project" value="InterPro"/>
</dbReference>
<sequence length="753" mass="85749">MRKAKSEHLPLFETKSGKGLIPFRLFVASTLASICFIFVYRVRFMPAVPLLGNNELEADLGVRWTAWIGLFLAEIWFSFHWLLVVALKWKRIYRTTHKQRLSLRYDEAAFPGIDIIVCTADAKIEPPIMVVNTILSVMAYDYPSDKLSVYLSDDGGSDLMFYAMLEASRFSEQWIPFCRKFKVEPRSPEAFFDRASEPIDDHHSSMANQYWTSIKKLYEEMKARIESPTKLGRISEEIHKQHKGFREWNFVSSRSDHQTILQIIIDGRDAKALDTEGQPLPTLVYLAREKRPQYNHNFKAGSMNAAIRVSSRISNAPIILNVDCDMYSNNSESARDAICFFLDEDKGHEIGFVQFPQAFENLTDNDIYSTSMRLVTEVELPGVDSNGGPCYIGTGCFHRRESLCGKKYSSNACQGEDWTSKNDVKIEEESVDEVEETCKVVASCTYEENTEWGKEMGVKYGCAVEDVITGFAIQCRGWKSVFIKPERAGFVGLAPTKLLQSLIQQERWLGGQVQFFFSKYCPILYGYKKVSFGLQLCYCHYALGAPNSLALLYFVAVPSLCLLKGISLFPKLSNPWVIPFVYVFFGNLIYSLVERLCCGGTCLEWLNAQRNWLFGRITSYLFAILDNILRVFGITKWSFIVTSKVADEDASERYKQELMEFGATSPMFTILATIALLNAFVLVWAVKRFILEEQSLVIDSFALQIILCGLLVFINLPVYQALFLRKDKGRMPSSITYPSIAYALAPCFIALYY</sequence>
<evidence type="ECO:0000256" key="2">
    <source>
        <dbReference type="ARBA" id="ARBA00022676"/>
    </source>
</evidence>
<dbReference type="AlphaFoldDB" id="A0A8K0HBU6"/>
<feature type="binding site" evidence="12">
    <location>
        <position position="299"/>
    </location>
    <ligand>
        <name>Mn(2+)</name>
        <dbReference type="ChEBI" id="CHEBI:29035"/>
    </ligand>
</feature>
<feature type="transmembrane region" description="Helical" evidence="13">
    <location>
        <begin position="701"/>
        <end position="723"/>
    </location>
</feature>
<dbReference type="OrthoDB" id="72851at2759"/>
<dbReference type="GO" id="GO:0030244">
    <property type="term" value="P:cellulose biosynthetic process"/>
    <property type="evidence" value="ECO:0007669"/>
    <property type="project" value="InterPro"/>
</dbReference>
<dbReference type="SUPFAM" id="SSF53448">
    <property type="entry name" value="Nucleotide-diphospho-sugar transferases"/>
    <property type="match status" value="1"/>
</dbReference>
<dbReference type="EMBL" id="VOIH02000004">
    <property type="protein sequence ID" value="KAF3449304.1"/>
    <property type="molecule type" value="Genomic_DNA"/>
</dbReference>
<accession>A0A8K0HBU6</accession>
<comment type="subcellular location">
    <subcellularLocation>
        <location evidence="1">Endomembrane system</location>
        <topology evidence="1">Multi-pass membrane protein</topology>
    </subcellularLocation>
</comment>
<evidence type="ECO:0000313" key="15">
    <source>
        <dbReference type="Proteomes" id="UP000796880"/>
    </source>
</evidence>
<protein>
    <recommendedName>
        <fullName evidence="16">Cellulose synthase-like protein E6</fullName>
    </recommendedName>
</protein>
<evidence type="ECO:0000256" key="10">
    <source>
        <dbReference type="PIRSR" id="PIRSR605150-1"/>
    </source>
</evidence>
<dbReference type="Proteomes" id="UP000796880">
    <property type="component" value="Unassembled WGS sequence"/>
</dbReference>
<keyword evidence="6 13" id="KW-0472">Membrane</keyword>
<evidence type="ECO:0000256" key="6">
    <source>
        <dbReference type="ARBA" id="ARBA00023136"/>
    </source>
</evidence>
<feature type="active site" evidence="10">
    <location>
        <position position="154"/>
    </location>
</feature>
<evidence type="ECO:0000313" key="14">
    <source>
        <dbReference type="EMBL" id="KAF3449304.1"/>
    </source>
</evidence>
<feature type="binding site" evidence="11">
    <location>
        <position position="154"/>
    </location>
    <ligand>
        <name>UDP-alpha-D-glucose</name>
        <dbReference type="ChEBI" id="CHEBI:58885"/>
    </ligand>
</feature>
<evidence type="ECO:0000256" key="12">
    <source>
        <dbReference type="PIRSR" id="PIRSR605150-3"/>
    </source>
</evidence>
<dbReference type="GO" id="GO:0071555">
    <property type="term" value="P:cell wall organization"/>
    <property type="evidence" value="ECO:0007669"/>
    <property type="project" value="UniProtKB-KW"/>
</dbReference>